<reference evidence="2" key="1">
    <citation type="submission" date="2020-05" db="EMBL/GenBank/DDBJ databases">
        <authorList>
            <person name="Chiriac C."/>
            <person name="Salcher M."/>
            <person name="Ghai R."/>
            <person name="Kavagutti S V."/>
        </authorList>
    </citation>
    <scope>NUCLEOTIDE SEQUENCE</scope>
</reference>
<dbReference type="InterPro" id="IPR000182">
    <property type="entry name" value="GNAT_dom"/>
</dbReference>
<protein>
    <submittedName>
        <fullName evidence="2">Unannotated protein</fullName>
    </submittedName>
</protein>
<dbReference type="PANTHER" id="PTHR37817">
    <property type="entry name" value="N-ACETYLTRANSFERASE EIS"/>
    <property type="match status" value="1"/>
</dbReference>
<dbReference type="InterPro" id="IPR016181">
    <property type="entry name" value="Acyl_CoA_acyltransferase"/>
</dbReference>
<dbReference type="SUPFAM" id="SSF55729">
    <property type="entry name" value="Acyl-CoA N-acyltransferases (Nat)"/>
    <property type="match status" value="1"/>
</dbReference>
<organism evidence="2">
    <name type="scientific">freshwater metagenome</name>
    <dbReference type="NCBI Taxonomy" id="449393"/>
    <lineage>
        <taxon>unclassified sequences</taxon>
        <taxon>metagenomes</taxon>
        <taxon>ecological metagenomes</taxon>
    </lineage>
</organism>
<name>A0A6J6GGD6_9ZZZZ</name>
<evidence type="ECO:0000259" key="1">
    <source>
        <dbReference type="PROSITE" id="PS51186"/>
    </source>
</evidence>
<evidence type="ECO:0000313" key="2">
    <source>
        <dbReference type="EMBL" id="CAB4600402.1"/>
    </source>
</evidence>
<dbReference type="InterPro" id="IPR051554">
    <property type="entry name" value="Acetyltransferase_Eis"/>
</dbReference>
<dbReference type="PANTHER" id="PTHR37817:SF1">
    <property type="entry name" value="N-ACETYLTRANSFERASE EIS"/>
    <property type="match status" value="1"/>
</dbReference>
<gene>
    <name evidence="2" type="ORF">UFOPK1835_00351</name>
</gene>
<proteinExistence type="predicted"/>
<dbReference type="GO" id="GO:0030649">
    <property type="term" value="P:aminoglycoside antibiotic catabolic process"/>
    <property type="evidence" value="ECO:0007669"/>
    <property type="project" value="TreeGrafter"/>
</dbReference>
<dbReference type="Gene3D" id="3.40.630.30">
    <property type="match status" value="2"/>
</dbReference>
<accession>A0A6J6GGD6</accession>
<dbReference type="AlphaFoldDB" id="A0A6J6GGD6"/>
<dbReference type="GO" id="GO:0034069">
    <property type="term" value="F:aminoglycoside N-acetyltransferase activity"/>
    <property type="evidence" value="ECO:0007669"/>
    <property type="project" value="TreeGrafter"/>
</dbReference>
<feature type="domain" description="N-acetyltransferase" evidence="1">
    <location>
        <begin position="6"/>
        <end position="176"/>
    </location>
</feature>
<dbReference type="PROSITE" id="PS51186">
    <property type="entry name" value="GNAT"/>
    <property type="match status" value="1"/>
</dbReference>
<sequence length="415" mass="44322">MTERTAVTDEARFDDADQIVDIVDAVLGRHEVPSVRAWLRHTIGTPGSWRVVRDQSAPPGVAAPIVSVAACIPMPIRLGSVSIPAARIDFVATRASDRGQGHASRLVRELLADSDRRGDLVQLTDGLPYFYRQFGFGYALNPPGTVVLPRAGAAGSPGDRDVDGRPLTIRPAVTADIERLDRYVAASTSGFDIAPGELPWTTWLEISAGATDTDHLLVAESDGAIVGFTRAHLDGDDVLRIQASYADSPGVARRIHGALAAIRNNGLLALDCGNAAWRDHLAAQAPVVTLPFGISARTPDPVELLGLLRPEFDRRLADASTSKTDRKLRLSMFTSTVVLEILRGKIADVRPASPVEDPAAPDDAAIAPDWFPALVFGRWGARGLAERVDDVISGTDPSAMNNLFPALNAHALVDL</sequence>
<dbReference type="Pfam" id="PF13527">
    <property type="entry name" value="Acetyltransf_9"/>
    <property type="match status" value="1"/>
</dbReference>
<dbReference type="EMBL" id="CAEZUP010000008">
    <property type="protein sequence ID" value="CAB4600402.1"/>
    <property type="molecule type" value="Genomic_DNA"/>
</dbReference>